<dbReference type="EMBL" id="LLXI01003583">
    <property type="protein sequence ID" value="PKY59469.1"/>
    <property type="molecule type" value="Genomic_DNA"/>
</dbReference>
<evidence type="ECO:0008006" key="3">
    <source>
        <dbReference type="Google" id="ProtNLM"/>
    </source>
</evidence>
<dbReference type="SUPFAM" id="SSF52047">
    <property type="entry name" value="RNI-like"/>
    <property type="match status" value="1"/>
</dbReference>
<evidence type="ECO:0000313" key="2">
    <source>
        <dbReference type="Proteomes" id="UP000234323"/>
    </source>
</evidence>
<dbReference type="Proteomes" id="UP000234323">
    <property type="component" value="Unassembled WGS sequence"/>
</dbReference>
<dbReference type="VEuPathDB" id="FungiDB:RhiirFUN_008052"/>
<gene>
    <name evidence="1" type="ORF">RhiirA4_482250</name>
</gene>
<reference evidence="1 2" key="1">
    <citation type="submission" date="2015-10" db="EMBL/GenBank/DDBJ databases">
        <title>Genome analyses suggest a sexual origin of heterokaryosis in a supposedly ancient asexual fungus.</title>
        <authorList>
            <person name="Ropars J."/>
            <person name="Sedzielewska K."/>
            <person name="Noel J."/>
            <person name="Charron P."/>
            <person name="Farinelli L."/>
            <person name="Marton T."/>
            <person name="Kruger M."/>
            <person name="Pelin A."/>
            <person name="Brachmann A."/>
            <person name="Corradi N."/>
        </authorList>
    </citation>
    <scope>NUCLEOTIDE SEQUENCE [LARGE SCALE GENOMIC DNA]</scope>
    <source>
        <strain evidence="1 2">A4</strain>
    </source>
</reference>
<dbReference type="VEuPathDB" id="FungiDB:RhiirA1_511084"/>
<proteinExistence type="predicted"/>
<accession>A0A2I1HKS5</accession>
<organism evidence="1 2">
    <name type="scientific">Rhizophagus irregularis</name>
    <dbReference type="NCBI Taxonomy" id="588596"/>
    <lineage>
        <taxon>Eukaryota</taxon>
        <taxon>Fungi</taxon>
        <taxon>Fungi incertae sedis</taxon>
        <taxon>Mucoromycota</taxon>
        <taxon>Glomeromycotina</taxon>
        <taxon>Glomeromycetes</taxon>
        <taxon>Glomerales</taxon>
        <taxon>Glomeraceae</taxon>
        <taxon>Rhizophagus</taxon>
    </lineage>
</organism>
<dbReference type="Gene3D" id="3.80.10.10">
    <property type="entry name" value="Ribonuclease Inhibitor"/>
    <property type="match status" value="1"/>
</dbReference>
<protein>
    <recommendedName>
        <fullName evidence="3">F-box domain-containing protein</fullName>
    </recommendedName>
</protein>
<name>A0A2I1HKS5_9GLOM</name>
<sequence>MEKLSIDCLSYIFNELRTDNKSLYSCLLINKEWCRLVVPILWERYPYSNCEESQEKFYKITNFVFEGQALNVNFSKKYLLSQEIYKLFIRQCEGIKRLEWKIFLPLSSFSEASTKFFSQLHDLYIDLSYVTSNNINDMAQICKNLNVLYVDCYSQGITGLISLINAQRNLKEIILKFRTKERLCEELGEALARKGCTINNITLFCSVGVISHSFLTSLVNLKRLSICYRLKSYEGIEFKKYLANTIFPDLRSLIINDDSSCFKELAMLIEKTKGNISDVSIKTLDISVENTGMLLKAISNHCPKIEQLTTHLGPNDLIYVRSLLMNCKILVRLTLDSLNSCNENNGIGDELLDILTKFSLKTLTYITINGNLVYSIDAF</sequence>
<keyword evidence="2" id="KW-1185">Reference proteome</keyword>
<evidence type="ECO:0000313" key="1">
    <source>
        <dbReference type="EMBL" id="PKY59469.1"/>
    </source>
</evidence>
<dbReference type="AlphaFoldDB" id="A0A2I1HKS5"/>
<comment type="caution">
    <text evidence="1">The sequence shown here is derived from an EMBL/GenBank/DDBJ whole genome shotgun (WGS) entry which is preliminary data.</text>
</comment>
<dbReference type="InterPro" id="IPR032675">
    <property type="entry name" value="LRR_dom_sf"/>
</dbReference>